<keyword evidence="4 8" id="KW-0812">Transmembrane</keyword>
<evidence type="ECO:0000256" key="6">
    <source>
        <dbReference type="ARBA" id="ARBA00022989"/>
    </source>
</evidence>
<evidence type="ECO:0000313" key="11">
    <source>
        <dbReference type="Proteomes" id="UP000095597"/>
    </source>
</evidence>
<keyword evidence="2" id="KW-0813">Transport</keyword>
<feature type="transmembrane region" description="Helical" evidence="8">
    <location>
        <begin position="153"/>
        <end position="173"/>
    </location>
</feature>
<sequence>MEEKKYLKWYNKVGYGSGDIAGNVVFAFLSSFIMIYLTNTVGLNAGVIGSLIAASKVLDGISDVVFGSMIDRTHTKMGKARPWMLGAYFGCAITLIAAFSVPTTMGKTSQYVWFFITYLLLNAGFYTANNIAYSTLTALITKNVKERVQMGSIRFMFAFGTSFIIQTITVGLVQKLGGGAEGWRTIAIIYAIIGLISNTLTVFSVKELPEEELRNGEEKVEEKYSLIESIKMLVHNKYYIVILVVDILRQTYSAIINCGIYYMTYVLGKAELLGTFSGAINLALIVGLAFLPMLVAKYKGYYKLNFSGYLIAAAGRGIVIIAGYMGNVPLMLAGTAIGAIGMAPWQGNLNALVAECSEHTFLQYGKRIDGTMYSCTSMGLKVGSGLGTAIVGWLLNFGGFNGQLKVQSQSCINMLHFMYLWLPMIINILVALLLTQLNVEKANEKLRIQKEIGITK</sequence>
<feature type="transmembrane region" description="Helical" evidence="8">
    <location>
        <begin position="418"/>
        <end position="439"/>
    </location>
</feature>
<accession>A0A173V957</accession>
<dbReference type="PROSITE" id="PS00872">
    <property type="entry name" value="NA_GALACTOSIDE_SYMP"/>
    <property type="match status" value="1"/>
</dbReference>
<feature type="transmembrane region" description="Helical" evidence="8">
    <location>
        <begin position="275"/>
        <end position="294"/>
    </location>
</feature>
<dbReference type="PANTHER" id="PTHR11328:SF24">
    <property type="entry name" value="MAJOR FACILITATOR SUPERFAMILY (MFS) PROFILE DOMAIN-CONTAINING PROTEIN"/>
    <property type="match status" value="1"/>
</dbReference>
<dbReference type="RefSeq" id="WP_055215153.1">
    <property type="nucleotide sequence ID" value="NZ_CAXSPU010000015.1"/>
</dbReference>
<dbReference type="GO" id="GO:0008643">
    <property type="term" value="P:carbohydrate transport"/>
    <property type="evidence" value="ECO:0007669"/>
    <property type="project" value="InterPro"/>
</dbReference>
<feature type="transmembrane region" description="Helical" evidence="8">
    <location>
        <begin position="185"/>
        <end position="205"/>
    </location>
</feature>
<evidence type="ECO:0000256" key="5">
    <source>
        <dbReference type="ARBA" id="ARBA00022847"/>
    </source>
</evidence>
<dbReference type="InterPro" id="IPR039672">
    <property type="entry name" value="MFS_2"/>
</dbReference>
<dbReference type="EMBL" id="CYXO01000022">
    <property type="protein sequence ID" value="CUN23899.1"/>
    <property type="molecule type" value="Genomic_DNA"/>
</dbReference>
<feature type="transmembrane region" description="Helical" evidence="8">
    <location>
        <begin position="83"/>
        <end position="105"/>
    </location>
</feature>
<feature type="transmembrane region" description="Helical" evidence="8">
    <location>
        <begin position="238"/>
        <end position="263"/>
    </location>
</feature>
<dbReference type="EMBL" id="WWSH01000001">
    <property type="protein sequence ID" value="MZK08817.1"/>
    <property type="molecule type" value="Genomic_DNA"/>
</dbReference>
<feature type="transmembrane region" description="Helical" evidence="8">
    <location>
        <begin position="111"/>
        <end position="132"/>
    </location>
</feature>
<dbReference type="Proteomes" id="UP000095597">
    <property type="component" value="Unassembled WGS sequence"/>
</dbReference>
<evidence type="ECO:0000313" key="12">
    <source>
        <dbReference type="Proteomes" id="UP000449249"/>
    </source>
</evidence>
<dbReference type="InterPro" id="IPR018043">
    <property type="entry name" value="Na/Gal_symport_CS"/>
</dbReference>
<dbReference type="InterPro" id="IPR036259">
    <property type="entry name" value="MFS_trans_sf"/>
</dbReference>
<dbReference type="AlphaFoldDB" id="A0A173V957"/>
<dbReference type="OrthoDB" id="9764596at2"/>
<name>A0A173V957_9FIRM</name>
<comment type="subcellular location">
    <subcellularLocation>
        <location evidence="1">Cell membrane</location>
        <topology evidence="1">Multi-pass membrane protein</topology>
    </subcellularLocation>
</comment>
<dbReference type="PANTHER" id="PTHR11328">
    <property type="entry name" value="MAJOR FACILITATOR SUPERFAMILY DOMAIN-CONTAINING PROTEIN"/>
    <property type="match status" value="1"/>
</dbReference>
<keyword evidence="6 8" id="KW-1133">Transmembrane helix</keyword>
<evidence type="ECO:0000256" key="2">
    <source>
        <dbReference type="ARBA" id="ARBA00022448"/>
    </source>
</evidence>
<reference evidence="10 12" key="2">
    <citation type="journal article" date="2019" name="Nat. Med.">
        <title>A library of human gut bacterial isolates paired with longitudinal multiomics data enables mechanistic microbiome research.</title>
        <authorList>
            <person name="Poyet M."/>
            <person name="Groussin M."/>
            <person name="Gibbons S.M."/>
            <person name="Avila-Pacheco J."/>
            <person name="Jiang X."/>
            <person name="Kearney S.M."/>
            <person name="Perrotta A.R."/>
            <person name="Berdy B."/>
            <person name="Zhao S."/>
            <person name="Lieberman T.D."/>
            <person name="Swanson P.K."/>
            <person name="Smith M."/>
            <person name="Roesemann S."/>
            <person name="Alexander J.E."/>
            <person name="Rich S.A."/>
            <person name="Livny J."/>
            <person name="Vlamakis H."/>
            <person name="Clish C."/>
            <person name="Bullock K."/>
            <person name="Deik A."/>
            <person name="Scott J."/>
            <person name="Pierce K.A."/>
            <person name="Xavier R.J."/>
            <person name="Alm E.J."/>
        </authorList>
    </citation>
    <scope>NUCLEOTIDE SEQUENCE [LARGE SCALE GENOMIC DNA]</scope>
    <source>
        <strain evidence="10 12">BIOML-A1</strain>
    </source>
</reference>
<gene>
    <name evidence="9" type="primary">yicJ_1</name>
    <name evidence="9" type="ORF">ERS852573_02757</name>
    <name evidence="10" type="ORF">GT576_00270</name>
</gene>
<keyword evidence="7 8" id="KW-0472">Membrane</keyword>
<evidence type="ECO:0000256" key="8">
    <source>
        <dbReference type="SAM" id="Phobius"/>
    </source>
</evidence>
<evidence type="ECO:0000313" key="9">
    <source>
        <dbReference type="EMBL" id="CUN23899.1"/>
    </source>
</evidence>
<feature type="transmembrane region" description="Helical" evidence="8">
    <location>
        <begin position="306"/>
        <end position="325"/>
    </location>
</feature>
<feature type="transmembrane region" description="Helical" evidence="8">
    <location>
        <begin position="43"/>
        <end position="62"/>
    </location>
</feature>
<evidence type="ECO:0000256" key="7">
    <source>
        <dbReference type="ARBA" id="ARBA00023136"/>
    </source>
</evidence>
<dbReference type="NCBIfam" id="TIGR00792">
    <property type="entry name" value="gph"/>
    <property type="match status" value="1"/>
</dbReference>
<evidence type="ECO:0000256" key="1">
    <source>
        <dbReference type="ARBA" id="ARBA00004651"/>
    </source>
</evidence>
<dbReference type="SUPFAM" id="SSF103473">
    <property type="entry name" value="MFS general substrate transporter"/>
    <property type="match status" value="1"/>
</dbReference>
<dbReference type="GO" id="GO:0006814">
    <property type="term" value="P:sodium ion transport"/>
    <property type="evidence" value="ECO:0007669"/>
    <property type="project" value="InterPro"/>
</dbReference>
<dbReference type="Gene3D" id="1.20.1250.20">
    <property type="entry name" value="MFS general substrate transporter like domains"/>
    <property type="match status" value="1"/>
</dbReference>
<keyword evidence="3" id="KW-1003">Cell membrane</keyword>
<dbReference type="GO" id="GO:0015293">
    <property type="term" value="F:symporter activity"/>
    <property type="evidence" value="ECO:0007669"/>
    <property type="project" value="UniProtKB-KW"/>
</dbReference>
<dbReference type="Pfam" id="PF13347">
    <property type="entry name" value="MFS_2"/>
    <property type="match status" value="1"/>
</dbReference>
<keyword evidence="5" id="KW-0769">Symport</keyword>
<dbReference type="InterPro" id="IPR001927">
    <property type="entry name" value="Na/Gal_symport"/>
</dbReference>
<reference evidence="9 11" key="1">
    <citation type="submission" date="2015-09" db="EMBL/GenBank/DDBJ databases">
        <authorList>
            <consortium name="Pathogen Informatics"/>
        </authorList>
    </citation>
    <scope>NUCLEOTIDE SEQUENCE [LARGE SCALE GENOMIC DNA]</scope>
    <source>
        <strain evidence="9 11">2789STDY5834961</strain>
    </source>
</reference>
<protein>
    <submittedName>
        <fullName evidence="9">Inner membrane symporter yicJ</fullName>
    </submittedName>
    <submittedName>
        <fullName evidence="10">MFS transporter</fullName>
    </submittedName>
</protein>
<feature type="transmembrane region" description="Helical" evidence="8">
    <location>
        <begin position="20"/>
        <end position="37"/>
    </location>
</feature>
<evidence type="ECO:0000256" key="3">
    <source>
        <dbReference type="ARBA" id="ARBA00022475"/>
    </source>
</evidence>
<dbReference type="Proteomes" id="UP000449249">
    <property type="component" value="Unassembled WGS sequence"/>
</dbReference>
<dbReference type="CDD" id="cd17332">
    <property type="entry name" value="MFS_MelB_like"/>
    <property type="match status" value="1"/>
</dbReference>
<proteinExistence type="predicted"/>
<dbReference type="GO" id="GO:0005886">
    <property type="term" value="C:plasma membrane"/>
    <property type="evidence" value="ECO:0007669"/>
    <property type="project" value="UniProtKB-SubCell"/>
</dbReference>
<evidence type="ECO:0000256" key="4">
    <source>
        <dbReference type="ARBA" id="ARBA00022692"/>
    </source>
</evidence>
<organism evidence="9 11">
    <name type="scientific">Dorea longicatena</name>
    <dbReference type="NCBI Taxonomy" id="88431"/>
    <lineage>
        <taxon>Bacteria</taxon>
        <taxon>Bacillati</taxon>
        <taxon>Bacillota</taxon>
        <taxon>Clostridia</taxon>
        <taxon>Lachnospirales</taxon>
        <taxon>Lachnospiraceae</taxon>
        <taxon>Dorea</taxon>
    </lineage>
</organism>
<evidence type="ECO:0000313" key="10">
    <source>
        <dbReference type="EMBL" id="MZK08817.1"/>
    </source>
</evidence>